<keyword evidence="2" id="KW-0812">Transmembrane</keyword>
<reference evidence="4 5" key="1">
    <citation type="submission" date="2015-06" db="EMBL/GenBank/DDBJ databases">
        <title>Draft genome sequence of Streptomyces leeuwenhoekii C58, which produces the novel lasso peptide, chaxapeptin.</title>
        <authorList>
            <person name="Yi Y."/>
            <person name="Hai D."/>
            <person name="Jaspars M."/>
            <person name="Sheng H."/>
            <person name="Rateb M.E."/>
            <person name="Bull A."/>
            <person name="Goodfellow M."/>
            <person name="Asenjo J.A."/>
            <person name="Ebel R."/>
        </authorList>
    </citation>
    <scope>NUCLEOTIDE SEQUENCE [LARGE SCALE GENOMIC DNA]</scope>
    <source>
        <strain evidence="4 5">C58</strain>
    </source>
</reference>
<keyword evidence="2" id="KW-1133">Transmembrane helix</keyword>
<keyword evidence="5" id="KW-1185">Reference proteome</keyword>
<feature type="compositionally biased region" description="Low complexity" evidence="1">
    <location>
        <begin position="207"/>
        <end position="216"/>
    </location>
</feature>
<name>A0ABR5I4P7_STRLW</name>
<comment type="caution">
    <text evidence="4">The sequence shown here is derived from an EMBL/GenBank/DDBJ whole genome shotgun (WGS) entry which is preliminary data.</text>
</comment>
<sequence>MEQPRRPADHPCPRCGAQRRADRTPSCACGRQASDALREAREAQAAAAEDFDPLRIRPYVELGGRGKPVPTPPGPAPAAPDSTAPAEPDATVPVRTAGPGTPTVETTAALPAPPAPPAGAPSATGLGLFQTAEREAGAADGAGGGDDRNDGGDGDGSSRRRRRGALLGAAGAAVAVVAVAGYAGGLFSYQTPSRDGALPQEVRAGVPEPSAAADSAPPAPPAGTPTRPVSASPSPSGSEGPSASPTPDPTPSSASPTPSRSPSPTVSPTTARPTATAEQPGDDDREDGPESSVLRRGDRGPQVADLQTRLRKVYLYTGEVDGEFDQRVEEAVRNFQWSRGIRSDELGVYGPETRQRLEAETSGR</sequence>
<feature type="transmembrane region" description="Helical" evidence="2">
    <location>
        <begin position="165"/>
        <end position="189"/>
    </location>
</feature>
<feature type="compositionally biased region" description="Low complexity" evidence="1">
    <location>
        <begin position="79"/>
        <end position="91"/>
    </location>
</feature>
<dbReference type="EMBL" id="LFEH01000006">
    <property type="protein sequence ID" value="KMS81493.1"/>
    <property type="molecule type" value="Genomic_DNA"/>
</dbReference>
<dbReference type="Gene3D" id="1.10.101.10">
    <property type="entry name" value="PGBD-like superfamily/PGBD"/>
    <property type="match status" value="1"/>
</dbReference>
<dbReference type="Proteomes" id="UP000037274">
    <property type="component" value="Unassembled WGS sequence"/>
</dbReference>
<dbReference type="InterPro" id="IPR002477">
    <property type="entry name" value="Peptidoglycan-bd-like"/>
</dbReference>
<feature type="region of interest" description="Disordered" evidence="1">
    <location>
        <begin position="1"/>
        <end position="27"/>
    </location>
</feature>
<feature type="compositionally biased region" description="Acidic residues" evidence="1">
    <location>
        <begin position="280"/>
        <end position="289"/>
    </location>
</feature>
<feature type="compositionally biased region" description="Basic and acidic residues" evidence="1">
    <location>
        <begin position="1"/>
        <end position="12"/>
    </location>
</feature>
<feature type="domain" description="Peptidoglycan binding-like" evidence="3">
    <location>
        <begin position="299"/>
        <end position="357"/>
    </location>
</feature>
<feature type="compositionally biased region" description="Low complexity" evidence="1">
    <location>
        <begin position="228"/>
        <end position="243"/>
    </location>
</feature>
<organism evidence="4 5">
    <name type="scientific">Streptomyces leeuwenhoekii</name>
    <dbReference type="NCBI Taxonomy" id="1437453"/>
    <lineage>
        <taxon>Bacteria</taxon>
        <taxon>Bacillati</taxon>
        <taxon>Actinomycetota</taxon>
        <taxon>Actinomycetes</taxon>
        <taxon>Kitasatosporales</taxon>
        <taxon>Streptomycetaceae</taxon>
        <taxon>Streptomyces</taxon>
    </lineage>
</organism>
<dbReference type="RefSeq" id="WP_048571908.1">
    <property type="nucleotide sequence ID" value="NZ_LFEH01000006.1"/>
</dbReference>
<feature type="compositionally biased region" description="Low complexity" evidence="1">
    <location>
        <begin position="251"/>
        <end position="277"/>
    </location>
</feature>
<evidence type="ECO:0000313" key="4">
    <source>
        <dbReference type="EMBL" id="KMS81493.1"/>
    </source>
</evidence>
<feature type="region of interest" description="Disordered" evidence="1">
    <location>
        <begin position="190"/>
        <end position="304"/>
    </location>
</feature>
<dbReference type="InterPro" id="IPR036366">
    <property type="entry name" value="PGBDSf"/>
</dbReference>
<evidence type="ECO:0000256" key="2">
    <source>
        <dbReference type="SAM" id="Phobius"/>
    </source>
</evidence>
<feature type="region of interest" description="Disordered" evidence="1">
    <location>
        <begin position="40"/>
        <end position="162"/>
    </location>
</feature>
<feature type="compositionally biased region" description="Pro residues" evidence="1">
    <location>
        <begin position="69"/>
        <end position="78"/>
    </location>
</feature>
<evidence type="ECO:0000313" key="5">
    <source>
        <dbReference type="Proteomes" id="UP000037274"/>
    </source>
</evidence>
<accession>A0ABR5I4P7</accession>
<evidence type="ECO:0000256" key="1">
    <source>
        <dbReference type="SAM" id="MobiDB-lite"/>
    </source>
</evidence>
<proteinExistence type="predicted"/>
<dbReference type="Pfam" id="PF01471">
    <property type="entry name" value="PG_binding_1"/>
    <property type="match status" value="1"/>
</dbReference>
<keyword evidence="2" id="KW-0472">Membrane</keyword>
<dbReference type="InterPro" id="IPR036365">
    <property type="entry name" value="PGBD-like_sf"/>
</dbReference>
<protein>
    <recommendedName>
        <fullName evidence="3">Peptidoglycan binding-like domain-containing protein</fullName>
    </recommendedName>
</protein>
<evidence type="ECO:0000259" key="3">
    <source>
        <dbReference type="Pfam" id="PF01471"/>
    </source>
</evidence>
<gene>
    <name evidence="4" type="ORF">ACH49_03195</name>
</gene>
<dbReference type="SUPFAM" id="SSF47090">
    <property type="entry name" value="PGBD-like"/>
    <property type="match status" value="1"/>
</dbReference>